<feature type="signal peptide" evidence="1">
    <location>
        <begin position="1"/>
        <end position="24"/>
    </location>
</feature>
<organism evidence="2 3">
    <name type="scientific">Thiothrix lacustris</name>
    <dbReference type="NCBI Taxonomy" id="525917"/>
    <lineage>
        <taxon>Bacteria</taxon>
        <taxon>Pseudomonadati</taxon>
        <taxon>Pseudomonadota</taxon>
        <taxon>Gammaproteobacteria</taxon>
        <taxon>Thiotrichales</taxon>
        <taxon>Thiotrichaceae</taxon>
        <taxon>Thiothrix</taxon>
    </lineage>
</organism>
<gene>
    <name evidence="2" type="ORF">BWK73_10425</name>
</gene>
<sequence length="69" mass="7215">MTIKLMGCGLIVGCLALSGCLADAESKTGLSTASGESGEQSECRLQGKVVKVADGDTAFWFFRWLGIIS</sequence>
<protein>
    <recommendedName>
        <fullName evidence="4">Lipoprotein</fullName>
    </recommendedName>
</protein>
<dbReference type="PROSITE" id="PS51257">
    <property type="entry name" value="PROKAR_LIPOPROTEIN"/>
    <property type="match status" value="1"/>
</dbReference>
<evidence type="ECO:0000313" key="3">
    <source>
        <dbReference type="Proteomes" id="UP000192491"/>
    </source>
</evidence>
<evidence type="ECO:0008006" key="4">
    <source>
        <dbReference type="Google" id="ProtNLM"/>
    </source>
</evidence>
<comment type="caution">
    <text evidence="2">The sequence shown here is derived from an EMBL/GenBank/DDBJ whole genome shotgun (WGS) entry which is preliminary data.</text>
</comment>
<feature type="chain" id="PRO_5012960023" description="Lipoprotein" evidence="1">
    <location>
        <begin position="25"/>
        <end position="69"/>
    </location>
</feature>
<proteinExistence type="predicted"/>
<keyword evidence="1" id="KW-0732">Signal</keyword>
<evidence type="ECO:0000256" key="1">
    <source>
        <dbReference type="SAM" id="SignalP"/>
    </source>
</evidence>
<accession>A0A1Y1QUD2</accession>
<reference evidence="2 3" key="1">
    <citation type="submission" date="2017-01" db="EMBL/GenBank/DDBJ databases">
        <title>Novel large sulfur bacteria in the metagenomes of groundwater-fed chemosynthetic microbial mats in the Lake Huron basin.</title>
        <authorList>
            <person name="Sharrar A.M."/>
            <person name="Flood B.E."/>
            <person name="Bailey J.V."/>
            <person name="Jones D.S."/>
            <person name="Biddanda B."/>
            <person name="Ruberg S.A."/>
            <person name="Marcus D.N."/>
            <person name="Dick G.J."/>
        </authorList>
    </citation>
    <scope>NUCLEOTIDE SEQUENCE [LARGE SCALE GENOMIC DNA]</scope>
    <source>
        <strain evidence="2">A8</strain>
    </source>
</reference>
<dbReference type="EMBL" id="MTEJ01000035">
    <property type="protein sequence ID" value="OQX14065.1"/>
    <property type="molecule type" value="Genomic_DNA"/>
</dbReference>
<dbReference type="AlphaFoldDB" id="A0A1Y1QUD2"/>
<name>A0A1Y1QUD2_9GAMM</name>
<evidence type="ECO:0000313" key="2">
    <source>
        <dbReference type="EMBL" id="OQX14065.1"/>
    </source>
</evidence>
<dbReference type="Proteomes" id="UP000192491">
    <property type="component" value="Unassembled WGS sequence"/>
</dbReference>